<keyword evidence="1" id="KW-0539">Nucleus</keyword>
<dbReference type="PANTHER" id="PTHR47425">
    <property type="entry name" value="FARB-RELATED"/>
    <property type="match status" value="1"/>
</dbReference>
<evidence type="ECO:0000259" key="2">
    <source>
        <dbReference type="Pfam" id="PF04082"/>
    </source>
</evidence>
<dbReference type="Pfam" id="PF04082">
    <property type="entry name" value="Fungal_trans"/>
    <property type="match status" value="1"/>
</dbReference>
<reference evidence="4" key="1">
    <citation type="journal article" date="2016" name="Genome Announc.">
        <title>Draft genome sequences of fungus Aspergillus calidoustus.</title>
        <authorList>
            <person name="Horn F."/>
            <person name="Linde J."/>
            <person name="Mattern D.J."/>
            <person name="Walther G."/>
            <person name="Guthke R."/>
            <person name="Scherlach K."/>
            <person name="Martin K."/>
            <person name="Brakhage A.A."/>
            <person name="Petzke L."/>
            <person name="Valiante V."/>
        </authorList>
    </citation>
    <scope>NUCLEOTIDE SEQUENCE [LARGE SCALE GENOMIC DNA]</scope>
    <source>
        <strain evidence="4">SF006504</strain>
    </source>
</reference>
<feature type="domain" description="Xylanolytic transcriptional activator regulatory" evidence="2">
    <location>
        <begin position="46"/>
        <end position="268"/>
    </location>
</feature>
<dbReference type="GO" id="GO:0006351">
    <property type="term" value="P:DNA-templated transcription"/>
    <property type="evidence" value="ECO:0007669"/>
    <property type="project" value="InterPro"/>
</dbReference>
<evidence type="ECO:0000313" key="4">
    <source>
        <dbReference type="Proteomes" id="UP000054771"/>
    </source>
</evidence>
<dbReference type="GO" id="GO:0008270">
    <property type="term" value="F:zinc ion binding"/>
    <property type="evidence" value="ECO:0007669"/>
    <property type="project" value="InterPro"/>
</dbReference>
<keyword evidence="4" id="KW-1185">Reference proteome</keyword>
<sequence length="314" mass="36071">MMLVPFSYFPYLSIQNLCKLPPADVAYLESQRSFDVPVGDFLDRLISHYFLSVHPCLPIINEAEFWEMYRKGVTSSSCSLLVFQAMLFAASSYIPLNEAKAGGAESILRMRDSFYRRAKLLYDFRLEDDCLQLCQAAILLSYHCSSEDRLSNASWLALAIDHARTLNAHHYYRDSSQAYASPTTLKRLWWCIVIRDRLVALGMRRSLQIPPALFDPFSWAPLQLEDFEDEIHASEVYDPDTKTQLCGILTSLCHLAVAMTMLLTTLYPDSGYKGVATDHRLLLTRAGDIKARLNYWEEIIWSYFLHKLLIAIRL</sequence>
<evidence type="ECO:0000256" key="1">
    <source>
        <dbReference type="ARBA" id="ARBA00023242"/>
    </source>
</evidence>
<dbReference type="GO" id="GO:0003677">
    <property type="term" value="F:DNA binding"/>
    <property type="evidence" value="ECO:0007669"/>
    <property type="project" value="InterPro"/>
</dbReference>
<dbReference type="OrthoDB" id="4161332at2759"/>
<organism evidence="3 4">
    <name type="scientific">Aspergillus calidoustus</name>
    <dbReference type="NCBI Taxonomy" id="454130"/>
    <lineage>
        <taxon>Eukaryota</taxon>
        <taxon>Fungi</taxon>
        <taxon>Dikarya</taxon>
        <taxon>Ascomycota</taxon>
        <taxon>Pezizomycotina</taxon>
        <taxon>Eurotiomycetes</taxon>
        <taxon>Eurotiomycetidae</taxon>
        <taxon>Eurotiales</taxon>
        <taxon>Aspergillaceae</taxon>
        <taxon>Aspergillus</taxon>
        <taxon>Aspergillus subgen. Nidulantes</taxon>
    </lineage>
</organism>
<accession>A0A0U5FQW4</accession>
<dbReference type="AlphaFoldDB" id="A0A0U5FQW4"/>
<dbReference type="EMBL" id="CDMC01000001">
    <property type="protein sequence ID" value="CEL01771.1"/>
    <property type="molecule type" value="Genomic_DNA"/>
</dbReference>
<dbReference type="InterPro" id="IPR052761">
    <property type="entry name" value="Fungal_Detox/Toxin_TFs"/>
</dbReference>
<dbReference type="CDD" id="cd12148">
    <property type="entry name" value="fungal_TF_MHR"/>
    <property type="match status" value="1"/>
</dbReference>
<evidence type="ECO:0000313" key="3">
    <source>
        <dbReference type="EMBL" id="CEL01771.1"/>
    </source>
</evidence>
<gene>
    <name evidence="3" type="ORF">ASPCAL01349</name>
</gene>
<proteinExistence type="predicted"/>
<protein>
    <recommendedName>
        <fullName evidence="2">Xylanolytic transcriptional activator regulatory domain-containing protein</fullName>
    </recommendedName>
</protein>
<dbReference type="STRING" id="454130.A0A0U5FQW4"/>
<dbReference type="Proteomes" id="UP000054771">
    <property type="component" value="Unassembled WGS sequence"/>
</dbReference>
<name>A0A0U5FQW4_ASPCI</name>
<dbReference type="OMA" id="IHASEVY"/>
<dbReference type="PANTHER" id="PTHR47425:SF2">
    <property type="entry name" value="FARB-RELATED"/>
    <property type="match status" value="1"/>
</dbReference>
<dbReference type="InterPro" id="IPR007219">
    <property type="entry name" value="XnlR_reg_dom"/>
</dbReference>